<dbReference type="InterPro" id="IPR039793">
    <property type="entry name" value="UROS/Hem4"/>
</dbReference>
<keyword evidence="3" id="KW-1185">Reference proteome</keyword>
<dbReference type="Pfam" id="PF02602">
    <property type="entry name" value="HEM4"/>
    <property type="match status" value="1"/>
</dbReference>
<protein>
    <submittedName>
        <fullName evidence="2">Uroporphyrinogen-III synthase</fullName>
    </submittedName>
</protein>
<dbReference type="HOGENOM" id="CLU_104160_0_0_10"/>
<evidence type="ECO:0000313" key="2">
    <source>
        <dbReference type="EMBL" id="EAR16430.1"/>
    </source>
</evidence>
<reference evidence="2 3" key="1">
    <citation type="journal article" date="2009" name="J. Bacteriol.">
        <title>Complete genome sequence of Robiginitalea biformata HTCC2501.</title>
        <authorList>
            <person name="Oh H.M."/>
            <person name="Giovannoni S.J."/>
            <person name="Lee K."/>
            <person name="Ferriera S."/>
            <person name="Johnson J."/>
            <person name="Cho J.C."/>
        </authorList>
    </citation>
    <scope>NUCLEOTIDE SEQUENCE [LARGE SCALE GENOMIC DNA]</scope>
    <source>
        <strain evidence="3">ATCC BAA-864 / HTCC2501 / KCTC 12146</strain>
    </source>
</reference>
<organism evidence="2 3">
    <name type="scientific">Robiginitalea biformata (strain ATCC BAA-864 / DSM 15991 / KCTC 12146 / HTCC2501)</name>
    <dbReference type="NCBI Taxonomy" id="313596"/>
    <lineage>
        <taxon>Bacteria</taxon>
        <taxon>Pseudomonadati</taxon>
        <taxon>Bacteroidota</taxon>
        <taxon>Flavobacteriia</taxon>
        <taxon>Flavobacteriales</taxon>
        <taxon>Flavobacteriaceae</taxon>
        <taxon>Robiginitalea</taxon>
    </lineage>
</organism>
<evidence type="ECO:0000259" key="1">
    <source>
        <dbReference type="Pfam" id="PF02602"/>
    </source>
</evidence>
<accession>A4CHM2</accession>
<dbReference type="GO" id="GO:0004852">
    <property type="term" value="F:uroporphyrinogen-III synthase activity"/>
    <property type="evidence" value="ECO:0007669"/>
    <property type="project" value="InterPro"/>
</dbReference>
<dbReference type="Gene3D" id="3.40.50.10090">
    <property type="match status" value="2"/>
</dbReference>
<dbReference type="eggNOG" id="COG1587">
    <property type="taxonomic scope" value="Bacteria"/>
</dbReference>
<proteinExistence type="predicted"/>
<dbReference type="CDD" id="cd06578">
    <property type="entry name" value="HemD"/>
    <property type="match status" value="1"/>
</dbReference>
<dbReference type="InterPro" id="IPR036108">
    <property type="entry name" value="4pyrrol_syn_uPrphyn_synt_sf"/>
</dbReference>
<feature type="domain" description="Tetrapyrrole biosynthesis uroporphyrinogen III synthase" evidence="1">
    <location>
        <begin position="44"/>
        <end position="210"/>
    </location>
</feature>
<dbReference type="AlphaFoldDB" id="A4CHM2"/>
<name>A4CHM2_ROBBH</name>
<dbReference type="Proteomes" id="UP000009049">
    <property type="component" value="Chromosome"/>
</dbReference>
<evidence type="ECO:0000313" key="3">
    <source>
        <dbReference type="Proteomes" id="UP000009049"/>
    </source>
</evidence>
<dbReference type="PANTHER" id="PTHR12390:SF0">
    <property type="entry name" value="UROPORPHYRINOGEN-III SYNTHASE"/>
    <property type="match status" value="1"/>
</dbReference>
<dbReference type="KEGG" id="rbi:RB2501_06010"/>
<dbReference type="RefSeq" id="WP_015753187.1">
    <property type="nucleotide sequence ID" value="NC_013222.1"/>
</dbReference>
<gene>
    <name evidence="2" type="ordered locus">RB2501_06010</name>
</gene>
<sequence>MIRVLSTKKLTEAQRALLPETDFYLEDYDALEVTYLEANLHSDDEALFIFTSTHAIEACFPEGRLPDRMLNCCCVGRKTAARLEKMGHRILAVEDRAELLAERIINKYSSRSFIYFCSSRRLDTLPDRLLEAGVRLEERVVYQTGFNQRILDKQFDAILFFSPSGVESFLGSNQLHDATAICIGPTTAQAVKKHTDKFISAESPSAEAVLQAARQLLVNRHDG</sequence>
<dbReference type="SUPFAM" id="SSF69618">
    <property type="entry name" value="HemD-like"/>
    <property type="match status" value="1"/>
</dbReference>
<dbReference type="STRING" id="313596.RB2501_06010"/>
<dbReference type="PANTHER" id="PTHR12390">
    <property type="entry name" value="UROPORPHYRINOGEN III SYNTHASE"/>
    <property type="match status" value="1"/>
</dbReference>
<dbReference type="InterPro" id="IPR003754">
    <property type="entry name" value="4pyrrol_synth_uPrphyn_synth"/>
</dbReference>
<dbReference type="EMBL" id="CP001712">
    <property type="protein sequence ID" value="EAR16430.1"/>
    <property type="molecule type" value="Genomic_DNA"/>
</dbReference>
<dbReference type="GO" id="GO:0005829">
    <property type="term" value="C:cytosol"/>
    <property type="evidence" value="ECO:0007669"/>
    <property type="project" value="TreeGrafter"/>
</dbReference>
<dbReference type="GO" id="GO:0006780">
    <property type="term" value="P:uroporphyrinogen III biosynthetic process"/>
    <property type="evidence" value="ECO:0007669"/>
    <property type="project" value="InterPro"/>
</dbReference>